<organism evidence="6 7">
    <name type="scientific">Paramixta manurensis</name>
    <dbReference type="NCBI Taxonomy" id="2740817"/>
    <lineage>
        <taxon>Bacteria</taxon>
        <taxon>Pseudomonadati</taxon>
        <taxon>Pseudomonadota</taxon>
        <taxon>Gammaproteobacteria</taxon>
        <taxon>Enterobacterales</taxon>
        <taxon>Erwiniaceae</taxon>
        <taxon>Paramixta</taxon>
    </lineage>
</organism>
<evidence type="ECO:0000313" key="6">
    <source>
        <dbReference type="EMBL" id="QKJ87024.1"/>
    </source>
</evidence>
<dbReference type="EC" id="2.7.11.33" evidence="5"/>
<gene>
    <name evidence="6" type="ORF">PMPD1_2076</name>
</gene>
<dbReference type="KEGG" id="pmak:PMPD1_2076"/>
<protein>
    <recommendedName>
        <fullName evidence="5">Putative phosphoenolpyruvate synthase regulatory protein</fullName>
        <shortName evidence="5">PEP synthase regulatory protein</shortName>
        <shortName evidence="5">PSRP</shortName>
        <ecNumber evidence="5">2.7.11.33</ecNumber>
        <ecNumber evidence="5">2.7.4.28</ecNumber>
    </recommendedName>
    <alternativeName>
        <fullName evidence="5">Pyruvate, water dikinase regulatory protein</fullName>
    </alternativeName>
</protein>
<reference evidence="6 7" key="1">
    <citation type="submission" date="2020-06" db="EMBL/GenBank/DDBJ databases">
        <title>Genome sequence of Paramixta manurensis strain PD-1.</title>
        <authorList>
            <person name="Lee C.W."/>
            <person name="Kim J."/>
        </authorList>
    </citation>
    <scope>NUCLEOTIDE SEQUENCE [LARGE SCALE GENOMIC DNA]</scope>
    <source>
        <strain evidence="6 7">PD-1</strain>
    </source>
</reference>
<dbReference type="GO" id="GO:0016776">
    <property type="term" value="F:phosphotransferase activity, phosphate group as acceptor"/>
    <property type="evidence" value="ECO:0007669"/>
    <property type="project" value="UniProtKB-UniRule"/>
</dbReference>
<feature type="binding site" evidence="5">
    <location>
        <begin position="157"/>
        <end position="164"/>
    </location>
    <ligand>
        <name>ADP</name>
        <dbReference type="ChEBI" id="CHEBI:456216"/>
    </ligand>
</feature>
<evidence type="ECO:0000256" key="5">
    <source>
        <dbReference type="HAMAP-Rule" id="MF_01062"/>
    </source>
</evidence>
<keyword evidence="1 5" id="KW-0723">Serine/threonine-protein kinase</keyword>
<evidence type="ECO:0000256" key="1">
    <source>
        <dbReference type="ARBA" id="ARBA00022527"/>
    </source>
</evidence>
<dbReference type="PANTHER" id="PTHR31756">
    <property type="entry name" value="PYRUVATE, PHOSPHATE DIKINASE REGULATORY PROTEIN 1, CHLOROPLASTIC"/>
    <property type="match status" value="1"/>
</dbReference>
<proteinExistence type="inferred from homology"/>
<dbReference type="EMBL" id="CP054212">
    <property type="protein sequence ID" value="QKJ87024.1"/>
    <property type="molecule type" value="Genomic_DNA"/>
</dbReference>
<dbReference type="AlphaFoldDB" id="A0A6M8UBU4"/>
<keyword evidence="7" id="KW-1185">Reference proteome</keyword>
<dbReference type="InterPro" id="IPR005177">
    <property type="entry name" value="Kinase-pyrophosphorylase"/>
</dbReference>
<dbReference type="EC" id="2.7.4.28" evidence="5"/>
<dbReference type="GO" id="GO:0004674">
    <property type="term" value="F:protein serine/threonine kinase activity"/>
    <property type="evidence" value="ECO:0007669"/>
    <property type="project" value="UniProtKB-UniRule"/>
</dbReference>
<dbReference type="Proteomes" id="UP000505325">
    <property type="component" value="Chromosome"/>
</dbReference>
<evidence type="ECO:0000313" key="7">
    <source>
        <dbReference type="Proteomes" id="UP000505325"/>
    </source>
</evidence>
<keyword evidence="2 5" id="KW-0808">Transferase</keyword>
<evidence type="ECO:0000256" key="3">
    <source>
        <dbReference type="ARBA" id="ARBA00022741"/>
    </source>
</evidence>
<dbReference type="HAMAP" id="MF_01062">
    <property type="entry name" value="PSRP"/>
    <property type="match status" value="1"/>
</dbReference>
<accession>A0A6M8UBU4</accession>
<comment type="similarity">
    <text evidence="5">Belongs to the pyruvate, phosphate/water dikinase regulatory protein family. PSRP subfamily.</text>
</comment>
<keyword evidence="3 5" id="KW-0547">Nucleotide-binding</keyword>
<sequence length="277" mass="30618">MDVTGERSVFYISDGTAITAEVLGHAVMSQFPVNTNSVTLPFVENVQRAQAVKAQINALHQKSGLRPLVFFSIVTPDVREIILQSEGFCQDIVQALVAPLQSELGMAPAPVAHRAHGLTASNLGKYDARIAAIDYTLAHDDGISLRGLDAAQVILLGVSRCGKTPTSLYLAMQFGVRAANYPFIADDMDNLKLPPALRPYQHKLFGLTIDPERLAAIRQERAENTRYASLRQCRLEVGEVEALFRTNQIRYLNSTNYSVEEIATKILDIMGLNRRMY</sequence>
<dbReference type="InterPro" id="IPR026530">
    <property type="entry name" value="PSRP"/>
</dbReference>
<evidence type="ECO:0000256" key="4">
    <source>
        <dbReference type="ARBA" id="ARBA00022777"/>
    </source>
</evidence>
<comment type="function">
    <text evidence="5">Bifunctional serine/threonine kinase and phosphorylase involved in the regulation of the phosphoenolpyruvate synthase (PEPS) by catalyzing its phosphorylation/dephosphorylation.</text>
</comment>
<keyword evidence="4 5" id="KW-0418">Kinase</keyword>
<comment type="catalytic activity">
    <reaction evidence="5">
        <text>[pyruvate, water dikinase]-phosphate + phosphate + H(+) = [pyruvate, water dikinase] + diphosphate</text>
        <dbReference type="Rhea" id="RHEA:48580"/>
        <dbReference type="Rhea" id="RHEA-COMP:11425"/>
        <dbReference type="Rhea" id="RHEA-COMP:11426"/>
        <dbReference type="ChEBI" id="CHEBI:15378"/>
        <dbReference type="ChEBI" id="CHEBI:33019"/>
        <dbReference type="ChEBI" id="CHEBI:43176"/>
        <dbReference type="ChEBI" id="CHEBI:43474"/>
        <dbReference type="ChEBI" id="CHEBI:68546"/>
        <dbReference type="EC" id="2.7.4.28"/>
    </reaction>
</comment>
<dbReference type="NCBIfam" id="NF003742">
    <property type="entry name" value="PRK05339.1"/>
    <property type="match status" value="1"/>
</dbReference>
<evidence type="ECO:0000256" key="2">
    <source>
        <dbReference type="ARBA" id="ARBA00022679"/>
    </source>
</evidence>
<name>A0A6M8UBU4_9GAMM</name>
<dbReference type="PANTHER" id="PTHR31756:SF3">
    <property type="entry name" value="PYRUVATE, PHOSPHATE DIKINASE REGULATORY PROTEIN 1, CHLOROPLASTIC"/>
    <property type="match status" value="1"/>
</dbReference>
<dbReference type="GO" id="GO:0043531">
    <property type="term" value="F:ADP binding"/>
    <property type="evidence" value="ECO:0007669"/>
    <property type="project" value="UniProtKB-UniRule"/>
</dbReference>
<comment type="catalytic activity">
    <reaction evidence="5">
        <text>[pyruvate, water dikinase] + ADP = [pyruvate, water dikinase]-phosphate + AMP + H(+)</text>
        <dbReference type="Rhea" id="RHEA:46020"/>
        <dbReference type="Rhea" id="RHEA-COMP:11425"/>
        <dbReference type="Rhea" id="RHEA-COMP:11426"/>
        <dbReference type="ChEBI" id="CHEBI:15378"/>
        <dbReference type="ChEBI" id="CHEBI:43176"/>
        <dbReference type="ChEBI" id="CHEBI:68546"/>
        <dbReference type="ChEBI" id="CHEBI:456215"/>
        <dbReference type="ChEBI" id="CHEBI:456216"/>
        <dbReference type="EC" id="2.7.11.33"/>
    </reaction>
</comment>
<dbReference type="Pfam" id="PF03618">
    <property type="entry name" value="Kinase-PPPase"/>
    <property type="match status" value="1"/>
</dbReference>
<dbReference type="GO" id="GO:0005524">
    <property type="term" value="F:ATP binding"/>
    <property type="evidence" value="ECO:0007669"/>
    <property type="project" value="InterPro"/>
</dbReference>
<dbReference type="RefSeq" id="WP_173633998.1">
    <property type="nucleotide sequence ID" value="NZ_CP054212.1"/>
</dbReference>